<keyword evidence="7" id="KW-0503">Monooxygenase</keyword>
<evidence type="ECO:0000256" key="2">
    <source>
        <dbReference type="ARBA" id="ARBA00022630"/>
    </source>
</evidence>
<dbReference type="SUPFAM" id="SSF55424">
    <property type="entry name" value="FAD/NAD-linked reductases, dimerisation (C-terminal) domain"/>
    <property type="match status" value="1"/>
</dbReference>
<keyword evidence="4" id="KW-0560">Oxidoreductase</keyword>
<evidence type="ECO:0000259" key="5">
    <source>
        <dbReference type="Pfam" id="PF07992"/>
    </source>
</evidence>
<gene>
    <name evidence="7" type="ORF">GC722_03305</name>
</gene>
<reference evidence="7 8" key="1">
    <citation type="submission" date="2019-12" db="EMBL/GenBank/DDBJ databases">
        <title>Auraticoccus cholistani sp. nov., an actinomycete isolated from soil of Cholistan desert.</title>
        <authorList>
            <person name="Cheema M.T."/>
        </authorList>
    </citation>
    <scope>NUCLEOTIDE SEQUENCE [LARGE SCALE GENOMIC DNA]</scope>
    <source>
        <strain evidence="7 8">F435</strain>
    </source>
</reference>
<dbReference type="InterPro" id="IPR036188">
    <property type="entry name" value="FAD/NAD-bd_sf"/>
</dbReference>
<dbReference type="GO" id="GO:0004497">
    <property type="term" value="F:monooxygenase activity"/>
    <property type="evidence" value="ECO:0007669"/>
    <property type="project" value="UniProtKB-KW"/>
</dbReference>
<feature type="domain" description="FAD/NAD(P)-binding" evidence="5">
    <location>
        <begin position="13"/>
        <end position="294"/>
    </location>
</feature>
<organism evidence="7 8">
    <name type="scientific">Auraticoccus cholistanensis</name>
    <dbReference type="NCBI Taxonomy" id="2656650"/>
    <lineage>
        <taxon>Bacteria</taxon>
        <taxon>Bacillati</taxon>
        <taxon>Actinomycetota</taxon>
        <taxon>Actinomycetes</taxon>
        <taxon>Propionibacteriales</taxon>
        <taxon>Propionibacteriaceae</taxon>
        <taxon>Auraticoccus</taxon>
    </lineage>
</organism>
<keyword evidence="2" id="KW-0285">Flavoprotein</keyword>
<evidence type="ECO:0000313" key="8">
    <source>
        <dbReference type="Proteomes" id="UP000435304"/>
    </source>
</evidence>
<dbReference type="PRINTS" id="PR00411">
    <property type="entry name" value="PNDRDTASEI"/>
</dbReference>
<evidence type="ECO:0000256" key="4">
    <source>
        <dbReference type="ARBA" id="ARBA00023002"/>
    </source>
</evidence>
<sequence>MADVPEPLAASARVVVVGGGLAATALVGSLREGGFAGPVTVVEQGGPPHDRPPLTKSYLAGELAPEGLLLRPPQWWGEHDVDLRTASRVGTVARQPDGTFLVEVGADALTADRVVLATGGEPLLPPVPGVEHALTLRDRADADRLRDRLQRDHRLVVVGAGLVGSEVAATATRLGCRVTVVDPVVPLVDVLGTELAVWLHLLHREHGVSLVAERAGLIEPGRVHVPGAVLEADTVLVATGMRPVLPVTAVADAGAGSAALELGLDGTVTVDRYGRTSVPGLLAVGDCSSRGSGGRSAGHWESARLDGESVAAGLLGRTPPERGPSWFWTDRYGHHVEALGTLAAAEHVVTRGTLGQPPFSLFGLAGGTVVAAAGVDDPRAVKVARRLAVSGRPVAAEALADPGQDLRRLLR</sequence>
<evidence type="ECO:0000256" key="1">
    <source>
        <dbReference type="ARBA" id="ARBA00001974"/>
    </source>
</evidence>
<dbReference type="InterPro" id="IPR050446">
    <property type="entry name" value="FAD-oxidoreductase/Apoptosis"/>
</dbReference>
<evidence type="ECO:0000256" key="3">
    <source>
        <dbReference type="ARBA" id="ARBA00022827"/>
    </source>
</evidence>
<dbReference type="Proteomes" id="UP000435304">
    <property type="component" value="Unassembled WGS sequence"/>
</dbReference>
<dbReference type="Pfam" id="PF14759">
    <property type="entry name" value="Reductase_C"/>
    <property type="match status" value="1"/>
</dbReference>
<dbReference type="GO" id="GO:0005737">
    <property type="term" value="C:cytoplasm"/>
    <property type="evidence" value="ECO:0007669"/>
    <property type="project" value="TreeGrafter"/>
</dbReference>
<dbReference type="GO" id="GO:0016651">
    <property type="term" value="F:oxidoreductase activity, acting on NAD(P)H"/>
    <property type="evidence" value="ECO:0007669"/>
    <property type="project" value="TreeGrafter"/>
</dbReference>
<dbReference type="Gene3D" id="3.30.390.30">
    <property type="match status" value="1"/>
</dbReference>
<comment type="cofactor">
    <cofactor evidence="1">
        <name>FAD</name>
        <dbReference type="ChEBI" id="CHEBI:57692"/>
    </cofactor>
</comment>
<dbReference type="PRINTS" id="PR00368">
    <property type="entry name" value="FADPNR"/>
</dbReference>
<comment type="caution">
    <text evidence="7">The sequence shown here is derived from an EMBL/GenBank/DDBJ whole genome shotgun (WGS) entry which is preliminary data.</text>
</comment>
<dbReference type="Pfam" id="PF07992">
    <property type="entry name" value="Pyr_redox_2"/>
    <property type="match status" value="1"/>
</dbReference>
<dbReference type="InterPro" id="IPR016156">
    <property type="entry name" value="FAD/NAD-linked_Rdtase_dimer_sf"/>
</dbReference>
<accession>A0A6A9V0A2</accession>
<dbReference type="AlphaFoldDB" id="A0A6A9V0A2"/>
<dbReference type="PANTHER" id="PTHR43557:SF2">
    <property type="entry name" value="RIESKE DOMAIN-CONTAINING PROTEIN-RELATED"/>
    <property type="match status" value="1"/>
</dbReference>
<dbReference type="PANTHER" id="PTHR43557">
    <property type="entry name" value="APOPTOSIS-INDUCING FACTOR 1"/>
    <property type="match status" value="1"/>
</dbReference>
<evidence type="ECO:0000313" key="7">
    <source>
        <dbReference type="EMBL" id="MVA75060.1"/>
    </source>
</evidence>
<feature type="domain" description="Reductase C-terminal" evidence="6">
    <location>
        <begin position="326"/>
        <end position="410"/>
    </location>
</feature>
<dbReference type="RefSeq" id="WP_156607973.1">
    <property type="nucleotide sequence ID" value="NZ_WPCU01000004.1"/>
</dbReference>
<keyword evidence="3" id="KW-0274">FAD</keyword>
<dbReference type="Gene3D" id="3.50.50.60">
    <property type="entry name" value="FAD/NAD(P)-binding domain"/>
    <property type="match status" value="2"/>
</dbReference>
<proteinExistence type="predicted"/>
<dbReference type="InterPro" id="IPR023753">
    <property type="entry name" value="FAD/NAD-binding_dom"/>
</dbReference>
<dbReference type="SUPFAM" id="SSF51905">
    <property type="entry name" value="FAD/NAD(P)-binding domain"/>
    <property type="match status" value="1"/>
</dbReference>
<evidence type="ECO:0000259" key="6">
    <source>
        <dbReference type="Pfam" id="PF14759"/>
    </source>
</evidence>
<keyword evidence="8" id="KW-1185">Reference proteome</keyword>
<dbReference type="EMBL" id="WPCU01000004">
    <property type="protein sequence ID" value="MVA75060.1"/>
    <property type="molecule type" value="Genomic_DNA"/>
</dbReference>
<name>A0A6A9V0A2_9ACTN</name>
<dbReference type="InterPro" id="IPR028202">
    <property type="entry name" value="Reductase_C"/>
</dbReference>
<protein>
    <submittedName>
        <fullName evidence="7">SidA/IucD/PvdA family monooxygenase</fullName>
    </submittedName>
</protein>